<keyword evidence="3" id="KW-0732">Signal</keyword>
<dbReference type="InterPro" id="IPR051465">
    <property type="entry name" value="Cell_Envelope_Struct_Comp"/>
</dbReference>
<dbReference type="PROSITE" id="PS51272">
    <property type="entry name" value="SLH"/>
    <property type="match status" value="3"/>
</dbReference>
<feature type="compositionally biased region" description="Pro residues" evidence="2">
    <location>
        <begin position="377"/>
        <end position="391"/>
    </location>
</feature>
<evidence type="ECO:0000256" key="2">
    <source>
        <dbReference type="SAM" id="MobiDB-lite"/>
    </source>
</evidence>
<feature type="domain" description="SLH" evidence="4">
    <location>
        <begin position="378"/>
        <end position="442"/>
    </location>
</feature>
<dbReference type="RefSeq" id="WP_091791168.1">
    <property type="nucleotide sequence ID" value="NZ_FNAF01000002.1"/>
</dbReference>
<gene>
    <name evidence="5" type="ORF">SAMN04489866_102147</name>
</gene>
<dbReference type="InterPro" id="IPR032675">
    <property type="entry name" value="LRR_dom_sf"/>
</dbReference>
<dbReference type="PANTHER" id="PTHR43308:SF5">
    <property type="entry name" value="S-LAYER PROTEIN _ PEPTIDOGLYCAN ENDO-BETA-N-ACETYLGLUCOSAMINIDASE"/>
    <property type="match status" value="1"/>
</dbReference>
<proteinExistence type="predicted"/>
<dbReference type="NCBIfam" id="TIGR02167">
    <property type="entry name" value="Liste_lipo_26"/>
    <property type="match status" value="2"/>
</dbReference>
<dbReference type="Pfam" id="PF00395">
    <property type="entry name" value="SLH"/>
    <property type="match status" value="3"/>
</dbReference>
<dbReference type="EMBL" id="FNAF01000002">
    <property type="protein sequence ID" value="SDD28299.1"/>
    <property type="molecule type" value="Genomic_DNA"/>
</dbReference>
<feature type="signal peptide" evidence="3">
    <location>
        <begin position="1"/>
        <end position="31"/>
    </location>
</feature>
<protein>
    <submittedName>
        <fullName evidence="5">Surface protein</fullName>
    </submittedName>
</protein>
<evidence type="ECO:0000313" key="6">
    <source>
        <dbReference type="Proteomes" id="UP000198995"/>
    </source>
</evidence>
<sequence length="617" mass="67748">MKKKIKKWLGLVLALALVVGSLPVAPLPVYAGSDAVNTLDKDKFHEKVPCGMAAKISFGKKSRKSSDATIDLGDVSQASIGGQIHAYSNSDWTDVWVVHEEDGTIVFPENCRQLFSGEADSNYKQLRNVFFYEVDTSQVKYMIQMFYKCSLLEKLDLTAFNTGRVEDMSYMFYDCDRLVDLDLSSFDTRNAYMINMFSGCSHLSTIKVSPAFQVNKMQAGSPIFENCVQLKGGQGTPYNPMHTDKSYARIDGGPAAPGYFTRGTASPKPPADPQMTGPDEALTLAPITEGDKTISGTGKPGKTITVTGQDGSLIGTATVNGEGKWSLALPEGQELTAGTIVTAISAVLVGGSDGILAGRYDDIYPDSTEAKVQAKPVTPPEPQPDNPPIPAKPSLEDLNTEDHYQYLIGYPDGSFAPDRSMTRAEVATMFTRLLKDRPVPGQHYYAGFNDVDGRAWYADTVGYAVRKGIVSGYPDGSFRPNQAITRAEFSSIASRFAQLTLEKNLFFTDLPPSHWGYKAVRLAASNGWIFGYPDNTFRPERAITRAEVTSITNRMLNRHADLNWMDAHPANVFSFTDVARQAWFYEPVMEAAMGHDFTRDADGTREHWTGVNEGTFI</sequence>
<dbReference type="AlphaFoldDB" id="A0A1G6TH08"/>
<evidence type="ECO:0000256" key="3">
    <source>
        <dbReference type="SAM" id="SignalP"/>
    </source>
</evidence>
<name>A0A1G6TH08_PEPNI</name>
<organism evidence="5 6">
    <name type="scientific">Peptococcus niger</name>
    <dbReference type="NCBI Taxonomy" id="2741"/>
    <lineage>
        <taxon>Bacteria</taxon>
        <taxon>Bacillati</taxon>
        <taxon>Bacillota</taxon>
        <taxon>Clostridia</taxon>
        <taxon>Eubacteriales</taxon>
        <taxon>Peptococcaceae</taxon>
        <taxon>Peptococcus</taxon>
    </lineage>
</organism>
<dbReference type="InterPro" id="IPR013783">
    <property type="entry name" value="Ig-like_fold"/>
</dbReference>
<keyword evidence="1" id="KW-0677">Repeat</keyword>
<accession>A0A1G6TH08</accession>
<evidence type="ECO:0000256" key="1">
    <source>
        <dbReference type="ARBA" id="ARBA00022737"/>
    </source>
</evidence>
<feature type="domain" description="SLH" evidence="4">
    <location>
        <begin position="444"/>
        <end position="502"/>
    </location>
</feature>
<dbReference type="Gene3D" id="2.60.40.10">
    <property type="entry name" value="Immunoglobulins"/>
    <property type="match status" value="1"/>
</dbReference>
<dbReference type="Proteomes" id="UP000198995">
    <property type="component" value="Unassembled WGS sequence"/>
</dbReference>
<dbReference type="Gene3D" id="3.80.10.10">
    <property type="entry name" value="Ribonuclease Inhibitor"/>
    <property type="match status" value="1"/>
</dbReference>
<keyword evidence="6" id="KW-1185">Reference proteome</keyword>
<dbReference type="Pfam" id="PF03382">
    <property type="entry name" value="DUF285"/>
    <property type="match status" value="1"/>
</dbReference>
<dbReference type="OrthoDB" id="2112962at2"/>
<dbReference type="InterPro" id="IPR005046">
    <property type="entry name" value="DUF285"/>
</dbReference>
<dbReference type="InterPro" id="IPR041498">
    <property type="entry name" value="Big_6"/>
</dbReference>
<evidence type="ECO:0000313" key="5">
    <source>
        <dbReference type="EMBL" id="SDD28299.1"/>
    </source>
</evidence>
<feature type="domain" description="SLH" evidence="4">
    <location>
        <begin position="503"/>
        <end position="566"/>
    </location>
</feature>
<feature type="chain" id="PRO_5011489134" evidence="3">
    <location>
        <begin position="32"/>
        <end position="617"/>
    </location>
</feature>
<dbReference type="InterPro" id="IPR001119">
    <property type="entry name" value="SLH_dom"/>
</dbReference>
<dbReference type="PANTHER" id="PTHR43308">
    <property type="entry name" value="OUTER MEMBRANE PROTEIN ALPHA-RELATED"/>
    <property type="match status" value="1"/>
</dbReference>
<dbReference type="InterPro" id="IPR011889">
    <property type="entry name" value="Liste_lipo_26"/>
</dbReference>
<evidence type="ECO:0000259" key="4">
    <source>
        <dbReference type="PROSITE" id="PS51272"/>
    </source>
</evidence>
<dbReference type="STRING" id="2741.SAMN04489866_102147"/>
<dbReference type="Pfam" id="PF17936">
    <property type="entry name" value="Big_6"/>
    <property type="match status" value="1"/>
</dbReference>
<reference evidence="5 6" key="1">
    <citation type="submission" date="2016-10" db="EMBL/GenBank/DDBJ databases">
        <authorList>
            <person name="de Groot N.N."/>
        </authorList>
    </citation>
    <scope>NUCLEOTIDE SEQUENCE [LARGE SCALE GENOMIC DNA]</scope>
    <source>
        <strain evidence="5 6">DSM 20475</strain>
    </source>
</reference>
<feature type="region of interest" description="Disordered" evidence="2">
    <location>
        <begin position="369"/>
        <end position="396"/>
    </location>
</feature>